<accession>A0ABN8H096</accession>
<evidence type="ECO:0000313" key="1">
    <source>
        <dbReference type="EMBL" id="CAH1223719.1"/>
    </source>
</evidence>
<reference evidence="1" key="1">
    <citation type="submission" date="2022-01" db="EMBL/GenBank/DDBJ databases">
        <authorList>
            <person name="Criscuolo A."/>
        </authorList>
    </citation>
    <scope>NUCLEOTIDE SEQUENCE</scope>
    <source>
        <strain evidence="1">CIP111893</strain>
    </source>
</reference>
<sequence length="309" mass="34647">MSVVWLQVSAVALLAGWIAILVGVGRAESRLPLLSMPSDEAVEEVELEKGGNVPATTYTFARWEEMLAGGREACAVIVENGRWSSEPAAYNEFKTLCGDRNLSIVNTEETDWIAGRPIVHFDDPAAMPLLWGEGYYIQLVHGKSLIDLLREAPPFSIIILSVKDDGTQAFNHKWQEQLWECGIRAVTREYLRQSYLNIIWKKDEHSYTSLYEEIAGVALCAQYRVGDRVNDFKIPVHLEISSAGLNCGNNSSIRINGQEYSPNLRGMNIVIYDLIHSEVAAVHRVDTFVCIYEDTAIYRALPEEENHAS</sequence>
<evidence type="ECO:0000313" key="2">
    <source>
        <dbReference type="Proteomes" id="UP000838686"/>
    </source>
</evidence>
<name>A0ABN8H096_9BACL</name>
<gene>
    <name evidence="1" type="ORF">PAECIP111893_05033</name>
</gene>
<organism evidence="1 2">
    <name type="scientific">Paenibacillus plantiphilus</name>
    <dbReference type="NCBI Taxonomy" id="2905650"/>
    <lineage>
        <taxon>Bacteria</taxon>
        <taxon>Bacillati</taxon>
        <taxon>Bacillota</taxon>
        <taxon>Bacilli</taxon>
        <taxon>Bacillales</taxon>
        <taxon>Paenibacillaceae</taxon>
        <taxon>Paenibacillus</taxon>
    </lineage>
</organism>
<keyword evidence="2" id="KW-1185">Reference proteome</keyword>
<dbReference type="Proteomes" id="UP000838686">
    <property type="component" value="Unassembled WGS sequence"/>
</dbReference>
<protein>
    <submittedName>
        <fullName evidence="1">Uncharacterized protein</fullName>
    </submittedName>
</protein>
<proteinExistence type="predicted"/>
<dbReference type="EMBL" id="CAKMMF010000043">
    <property type="protein sequence ID" value="CAH1223719.1"/>
    <property type="molecule type" value="Genomic_DNA"/>
</dbReference>
<dbReference type="RefSeq" id="WP_236346839.1">
    <property type="nucleotide sequence ID" value="NZ_CAKMMF010000043.1"/>
</dbReference>
<comment type="caution">
    <text evidence="1">The sequence shown here is derived from an EMBL/GenBank/DDBJ whole genome shotgun (WGS) entry which is preliminary data.</text>
</comment>